<evidence type="ECO:0000256" key="2">
    <source>
        <dbReference type="ARBA" id="ARBA00006597"/>
    </source>
</evidence>
<dbReference type="InterPro" id="IPR003482">
    <property type="entry name" value="Whib"/>
</dbReference>
<evidence type="ECO:0000256" key="4">
    <source>
        <dbReference type="ARBA" id="ARBA00022723"/>
    </source>
</evidence>
<dbReference type="Pfam" id="PF02467">
    <property type="entry name" value="Whib"/>
    <property type="match status" value="1"/>
</dbReference>
<evidence type="ECO:0000256" key="5">
    <source>
        <dbReference type="ARBA" id="ARBA00023004"/>
    </source>
</evidence>
<dbReference type="GO" id="GO:0046872">
    <property type="term" value="F:metal ion binding"/>
    <property type="evidence" value="ECO:0007669"/>
    <property type="project" value="UniProtKB-KW"/>
</dbReference>
<dbReference type="GO" id="GO:0047134">
    <property type="term" value="F:protein-disulfide reductase [NAD(P)H] activity"/>
    <property type="evidence" value="ECO:0007669"/>
    <property type="project" value="TreeGrafter"/>
</dbReference>
<evidence type="ECO:0000256" key="9">
    <source>
        <dbReference type="ARBA" id="ARBA00023157"/>
    </source>
</evidence>
<accession>A0A6J7DH30</accession>
<comment type="similarity">
    <text evidence="2">Belongs to the WhiB family.</text>
</comment>
<comment type="cofactor">
    <cofactor evidence="1">
        <name>[4Fe-4S] cluster</name>
        <dbReference type="ChEBI" id="CHEBI:49883"/>
    </cofactor>
</comment>
<evidence type="ECO:0000259" key="11">
    <source>
        <dbReference type="PROSITE" id="PS51674"/>
    </source>
</evidence>
<evidence type="ECO:0000313" key="12">
    <source>
        <dbReference type="EMBL" id="CAB4870322.1"/>
    </source>
</evidence>
<keyword evidence="9" id="KW-1015">Disulfide bond</keyword>
<evidence type="ECO:0000256" key="8">
    <source>
        <dbReference type="ARBA" id="ARBA00023125"/>
    </source>
</evidence>
<keyword evidence="8" id="KW-0238">DNA-binding</keyword>
<name>A0A6J7DH30_9ZZZZ</name>
<dbReference type="GO" id="GO:0045454">
    <property type="term" value="P:cell redox homeostasis"/>
    <property type="evidence" value="ECO:0007669"/>
    <property type="project" value="TreeGrafter"/>
</dbReference>
<evidence type="ECO:0000256" key="7">
    <source>
        <dbReference type="ARBA" id="ARBA00023015"/>
    </source>
</evidence>
<keyword evidence="5" id="KW-0408">Iron</keyword>
<keyword evidence="3" id="KW-0004">4Fe-4S</keyword>
<protein>
    <submittedName>
        <fullName evidence="12">Unannotated protein</fullName>
    </submittedName>
</protein>
<dbReference type="PANTHER" id="PTHR38839">
    <property type="entry name" value="TRANSCRIPTIONAL REGULATOR WHID-RELATED"/>
    <property type="match status" value="1"/>
</dbReference>
<dbReference type="PROSITE" id="PS51674">
    <property type="entry name" value="4FE4S_WBL"/>
    <property type="match status" value="1"/>
</dbReference>
<evidence type="ECO:0000256" key="6">
    <source>
        <dbReference type="ARBA" id="ARBA00023014"/>
    </source>
</evidence>
<keyword evidence="6" id="KW-0411">Iron-sulfur</keyword>
<keyword evidence="7" id="KW-0805">Transcription regulation</keyword>
<proteinExistence type="inferred from homology"/>
<dbReference type="GO" id="GO:0051539">
    <property type="term" value="F:4 iron, 4 sulfur cluster binding"/>
    <property type="evidence" value="ECO:0007669"/>
    <property type="project" value="UniProtKB-KW"/>
</dbReference>
<dbReference type="EMBL" id="CAFBLP010000014">
    <property type="protein sequence ID" value="CAB4870322.1"/>
    <property type="molecule type" value="Genomic_DNA"/>
</dbReference>
<keyword evidence="4" id="KW-0479">Metal-binding</keyword>
<evidence type="ECO:0000256" key="10">
    <source>
        <dbReference type="ARBA" id="ARBA00023163"/>
    </source>
</evidence>
<feature type="domain" description="4Fe-4S Wbl-type" evidence="11">
    <location>
        <begin position="31"/>
        <end position="93"/>
    </location>
</feature>
<reference evidence="12" key="1">
    <citation type="submission" date="2020-05" db="EMBL/GenBank/DDBJ databases">
        <authorList>
            <person name="Chiriac C."/>
            <person name="Salcher M."/>
            <person name="Ghai R."/>
            <person name="Kavagutti S V."/>
        </authorList>
    </citation>
    <scope>NUCLEOTIDE SEQUENCE</scope>
</reference>
<evidence type="ECO:0000256" key="3">
    <source>
        <dbReference type="ARBA" id="ARBA00022485"/>
    </source>
</evidence>
<organism evidence="12">
    <name type="scientific">freshwater metagenome</name>
    <dbReference type="NCBI Taxonomy" id="449393"/>
    <lineage>
        <taxon>unclassified sequences</taxon>
        <taxon>metagenomes</taxon>
        <taxon>ecological metagenomes</taxon>
    </lineage>
</organism>
<dbReference type="GO" id="GO:0003677">
    <property type="term" value="F:DNA binding"/>
    <property type="evidence" value="ECO:0007669"/>
    <property type="project" value="UniProtKB-KW"/>
</dbReference>
<dbReference type="GO" id="GO:0045892">
    <property type="term" value="P:negative regulation of DNA-templated transcription"/>
    <property type="evidence" value="ECO:0007669"/>
    <property type="project" value="TreeGrafter"/>
</dbReference>
<sequence length="113" mass="12027">MKTTQPGGVRTLTLIGQGDGESATTWADQALCKGRTSLFFAPRAERPQARARREAQAGLLCASCEVAATCRSFARANHEYGYWGGESEEDRHLAGFTVSAPIGVRARAAAIAN</sequence>
<dbReference type="InterPro" id="IPR034768">
    <property type="entry name" value="4FE4S_WBL"/>
</dbReference>
<evidence type="ECO:0000256" key="1">
    <source>
        <dbReference type="ARBA" id="ARBA00001966"/>
    </source>
</evidence>
<gene>
    <name evidence="12" type="ORF">UFOPK3376_00786</name>
</gene>
<dbReference type="AlphaFoldDB" id="A0A6J7DH30"/>
<keyword evidence="10" id="KW-0804">Transcription</keyword>